<keyword evidence="1" id="KW-0812">Transmembrane</keyword>
<keyword evidence="1" id="KW-0472">Membrane</keyword>
<feature type="transmembrane region" description="Helical" evidence="1">
    <location>
        <begin position="59"/>
        <end position="81"/>
    </location>
</feature>
<feature type="transmembrane region" description="Helical" evidence="1">
    <location>
        <begin position="31"/>
        <end position="53"/>
    </location>
</feature>
<accession>A0A0G0VFI8</accession>
<gene>
    <name evidence="2" type="ORF">UU50_C0003G0009</name>
</gene>
<sequence length="90" mass="10326">MTFRENVIIEARKQKELRAQGKSIPNEYKKYARISGLGIFLACGIGDLIIILICWYTGTYYIFFILLFAVLSMIGLVQFLIGRQFLNNGK</sequence>
<reference evidence="2 3" key="1">
    <citation type="journal article" date="2015" name="Nature">
        <title>rRNA introns, odd ribosomes, and small enigmatic genomes across a large radiation of phyla.</title>
        <authorList>
            <person name="Brown C.T."/>
            <person name="Hug L.A."/>
            <person name="Thomas B.C."/>
            <person name="Sharon I."/>
            <person name="Castelle C.J."/>
            <person name="Singh A."/>
            <person name="Wilkins M.J."/>
            <person name="Williams K.H."/>
            <person name="Banfield J.F."/>
        </authorList>
    </citation>
    <scope>NUCLEOTIDE SEQUENCE [LARGE SCALE GENOMIC DNA]</scope>
</reference>
<dbReference type="Proteomes" id="UP000033930">
    <property type="component" value="Unassembled WGS sequence"/>
</dbReference>
<organism evidence="2 3">
    <name type="scientific">Candidatus Uhrbacteria bacterium GW2011_GWC1_41_20</name>
    <dbReference type="NCBI Taxonomy" id="1618983"/>
    <lineage>
        <taxon>Bacteria</taxon>
        <taxon>Candidatus Uhriibacteriota</taxon>
    </lineage>
</organism>
<evidence type="ECO:0000313" key="2">
    <source>
        <dbReference type="EMBL" id="KKR99704.1"/>
    </source>
</evidence>
<name>A0A0G0VFI8_9BACT</name>
<dbReference type="EMBL" id="LCAW01000003">
    <property type="protein sequence ID" value="KKR99704.1"/>
    <property type="molecule type" value="Genomic_DNA"/>
</dbReference>
<keyword evidence="1" id="KW-1133">Transmembrane helix</keyword>
<protein>
    <submittedName>
        <fullName evidence="2">Uncharacterized protein</fullName>
    </submittedName>
</protein>
<comment type="caution">
    <text evidence="2">The sequence shown here is derived from an EMBL/GenBank/DDBJ whole genome shotgun (WGS) entry which is preliminary data.</text>
</comment>
<evidence type="ECO:0000256" key="1">
    <source>
        <dbReference type="SAM" id="Phobius"/>
    </source>
</evidence>
<proteinExistence type="predicted"/>
<evidence type="ECO:0000313" key="3">
    <source>
        <dbReference type="Proteomes" id="UP000033930"/>
    </source>
</evidence>
<dbReference type="AlphaFoldDB" id="A0A0G0VFI8"/>